<evidence type="ECO:0000313" key="4">
    <source>
        <dbReference type="Proteomes" id="UP000265703"/>
    </source>
</evidence>
<dbReference type="OrthoDB" id="2355939at2759"/>
<evidence type="ECO:0000256" key="1">
    <source>
        <dbReference type="SAM" id="Coils"/>
    </source>
</evidence>
<reference evidence="3 4" key="1">
    <citation type="submission" date="2018-06" db="EMBL/GenBank/DDBJ databases">
        <title>Comparative genomics reveals the genomic features of Rhizophagus irregularis, R. cerebriforme, R. diaphanum and Gigaspora rosea, and their symbiotic lifestyle signature.</title>
        <authorList>
            <person name="Morin E."/>
            <person name="San Clemente H."/>
            <person name="Chen E.C.H."/>
            <person name="De La Providencia I."/>
            <person name="Hainaut M."/>
            <person name="Kuo A."/>
            <person name="Kohler A."/>
            <person name="Murat C."/>
            <person name="Tang N."/>
            <person name="Roy S."/>
            <person name="Loubradou J."/>
            <person name="Henrissat B."/>
            <person name="Grigoriev I.V."/>
            <person name="Corradi N."/>
            <person name="Roux C."/>
            <person name="Martin F.M."/>
        </authorList>
    </citation>
    <scope>NUCLEOTIDE SEQUENCE [LARGE SCALE GENOMIC DNA]</scope>
    <source>
        <strain evidence="3 4">DAOM 227022</strain>
    </source>
</reference>
<dbReference type="InterPro" id="IPR044823">
    <property type="entry name" value="ASIL1/2-like"/>
</dbReference>
<feature type="region of interest" description="Disordered" evidence="2">
    <location>
        <begin position="178"/>
        <end position="206"/>
    </location>
</feature>
<keyword evidence="4" id="KW-1185">Reference proteome</keyword>
<proteinExistence type="predicted"/>
<dbReference type="EMBL" id="QKYT01000043">
    <property type="protein sequence ID" value="RIA96527.1"/>
    <property type="molecule type" value="Genomic_DNA"/>
</dbReference>
<accession>A0A397TJ93</accession>
<evidence type="ECO:0000313" key="3">
    <source>
        <dbReference type="EMBL" id="RIA96527.1"/>
    </source>
</evidence>
<dbReference type="PANTHER" id="PTHR31307:SF4">
    <property type="entry name" value="TRIHELIX TRANSCRIPTION FACTOR ASIL2"/>
    <property type="match status" value="1"/>
</dbReference>
<dbReference type="PANTHER" id="PTHR31307">
    <property type="entry name" value="TRIHELIX TRANSCRIPTION FACTOR ASIL2"/>
    <property type="match status" value="1"/>
</dbReference>
<keyword evidence="1" id="KW-0175">Coiled coil</keyword>
<feature type="coiled-coil region" evidence="1">
    <location>
        <begin position="242"/>
        <end position="278"/>
    </location>
</feature>
<gene>
    <name evidence="3" type="ORF">C1645_733135</name>
</gene>
<evidence type="ECO:0000256" key="2">
    <source>
        <dbReference type="SAM" id="MobiDB-lite"/>
    </source>
</evidence>
<comment type="caution">
    <text evidence="3">The sequence shown here is derived from an EMBL/GenBank/DDBJ whole genome shotgun (WGS) entry which is preliminary data.</text>
</comment>
<sequence length="289" mass="34093">MASQNKKITLKNNLNVNMLLKNPVPIRPKPTVLEHNFIDFTSEPASAATTSKEMPIDLTMILEKEVKINDDNSKWSEMKIKILLNYWRENLEEWKRGKVKVYQKMVNENLLPGRTLEQIRNKVGKLRKMYLQKKKKTNSTGESNVEWIWYSQMEEIFSQSKAVNPDYITGSSASDFISDTENLDDKENHETETDKPQKKKRRSGIDNLSGVIAAMGESRDRFYEKKIDSKLQESQKRFELKEKKLNQQYELEKNKLEIEKLRAENEKVKLELEMLKFHKIINKNLYKFL</sequence>
<dbReference type="AlphaFoldDB" id="A0A397TJ93"/>
<dbReference type="Proteomes" id="UP000265703">
    <property type="component" value="Unassembled WGS sequence"/>
</dbReference>
<organism evidence="3 4">
    <name type="scientific">Glomus cerebriforme</name>
    <dbReference type="NCBI Taxonomy" id="658196"/>
    <lineage>
        <taxon>Eukaryota</taxon>
        <taxon>Fungi</taxon>
        <taxon>Fungi incertae sedis</taxon>
        <taxon>Mucoromycota</taxon>
        <taxon>Glomeromycotina</taxon>
        <taxon>Glomeromycetes</taxon>
        <taxon>Glomerales</taxon>
        <taxon>Glomeraceae</taxon>
        <taxon>Glomus</taxon>
    </lineage>
</organism>
<protein>
    <submittedName>
        <fullName evidence="3">Uncharacterized protein</fullName>
    </submittedName>
</protein>
<name>A0A397TJ93_9GLOM</name>
<feature type="compositionally biased region" description="Basic and acidic residues" evidence="2">
    <location>
        <begin position="183"/>
        <end position="196"/>
    </location>
</feature>